<organism evidence="1 2">
    <name type="scientific">Flavobacterium fructosi</name>
    <dbReference type="NCBI Taxonomy" id="3230416"/>
    <lineage>
        <taxon>Bacteria</taxon>
        <taxon>Pseudomonadati</taxon>
        <taxon>Bacteroidota</taxon>
        <taxon>Flavobacteriia</taxon>
        <taxon>Flavobacteriales</taxon>
        <taxon>Flavobacteriaceae</taxon>
        <taxon>Flavobacterium</taxon>
    </lineage>
</organism>
<name>A0ABW6HKW0_9FLAO</name>
<protein>
    <submittedName>
        <fullName evidence="1">Uncharacterized protein</fullName>
    </submittedName>
</protein>
<comment type="caution">
    <text evidence="1">The sequence shown here is derived from an EMBL/GenBank/DDBJ whole genome shotgun (WGS) entry which is preliminary data.</text>
</comment>
<dbReference type="EMBL" id="JBHZQA010000003">
    <property type="protein sequence ID" value="MFE3847662.1"/>
    <property type="molecule type" value="Genomic_DNA"/>
</dbReference>
<evidence type="ECO:0000313" key="2">
    <source>
        <dbReference type="Proteomes" id="UP001600039"/>
    </source>
</evidence>
<evidence type="ECO:0000313" key="1">
    <source>
        <dbReference type="EMBL" id="MFE3847662.1"/>
    </source>
</evidence>
<reference evidence="1 2" key="1">
    <citation type="submission" date="2024-06" db="EMBL/GenBank/DDBJ databases">
        <title>Flavobacterium spp. isolated from glacier.</title>
        <authorList>
            <person name="Han D."/>
        </authorList>
    </citation>
    <scope>NUCLEOTIDE SEQUENCE [LARGE SCALE GENOMIC DNA]</scope>
    <source>
        <strain evidence="1 2">LB3P45</strain>
    </source>
</reference>
<dbReference type="RefSeq" id="WP_379857466.1">
    <property type="nucleotide sequence ID" value="NZ_JBHZQA010000003.1"/>
</dbReference>
<dbReference type="Proteomes" id="UP001600039">
    <property type="component" value="Unassembled WGS sequence"/>
</dbReference>
<gene>
    <name evidence="1" type="ORF">ACFX5D_06750</name>
</gene>
<accession>A0ABW6HKW0</accession>
<proteinExistence type="predicted"/>
<sequence>MFSGILNVATNVSLIPFLTNKKEQKLSINFYKKGIMRIFEHRIWSYSRYPLQSFMPNTGIKGFSLLSGLKIKQTT</sequence>
<keyword evidence="2" id="KW-1185">Reference proteome</keyword>